<reference evidence="1" key="1">
    <citation type="submission" date="2021-08" db="EMBL/GenBank/DDBJ databases">
        <title>The first chromosome-level gecko genome reveals the dynamic sex chromosomes of Neotropical dwarf geckos (Sphaerodactylidae: Sphaerodactylus).</title>
        <authorList>
            <person name="Pinto B.J."/>
            <person name="Keating S.E."/>
            <person name="Gamble T."/>
        </authorList>
    </citation>
    <scope>NUCLEOTIDE SEQUENCE</scope>
    <source>
        <strain evidence="1">TG3544</strain>
    </source>
</reference>
<dbReference type="Proteomes" id="UP000827872">
    <property type="component" value="Linkage Group LG10"/>
</dbReference>
<name>A0ACB8E6H7_9SAUR</name>
<gene>
    <name evidence="1" type="ORF">K3G42_001377</name>
</gene>
<evidence type="ECO:0000313" key="1">
    <source>
        <dbReference type="EMBL" id="KAH7987898.1"/>
    </source>
</evidence>
<proteinExistence type="predicted"/>
<organism evidence="1 2">
    <name type="scientific">Sphaerodactylus townsendi</name>
    <dbReference type="NCBI Taxonomy" id="933632"/>
    <lineage>
        <taxon>Eukaryota</taxon>
        <taxon>Metazoa</taxon>
        <taxon>Chordata</taxon>
        <taxon>Craniata</taxon>
        <taxon>Vertebrata</taxon>
        <taxon>Euteleostomi</taxon>
        <taxon>Lepidosauria</taxon>
        <taxon>Squamata</taxon>
        <taxon>Bifurcata</taxon>
        <taxon>Gekkota</taxon>
        <taxon>Sphaerodactylidae</taxon>
        <taxon>Sphaerodactylus</taxon>
    </lineage>
</organism>
<sequence>MRRAKEEGREPCACFTTAICDPLASSSSPSSLSSMPPPPRPHSPQLKGGNAADPEPAPVVAVASKPQMAMGDGTLADAQGQEGAAAPEDPKQAQTASAGLESAKGMDREKERRKKAWWQKEREQAVGHAVPEVVVQAREPAERLKREIRSGPPGRYNLWADKDFPMLPT</sequence>
<protein>
    <submittedName>
        <fullName evidence="1">Uncharacterized protein</fullName>
    </submittedName>
</protein>
<keyword evidence="2" id="KW-1185">Reference proteome</keyword>
<evidence type="ECO:0000313" key="2">
    <source>
        <dbReference type="Proteomes" id="UP000827872"/>
    </source>
</evidence>
<dbReference type="EMBL" id="CM037623">
    <property type="protein sequence ID" value="KAH7987898.1"/>
    <property type="molecule type" value="Genomic_DNA"/>
</dbReference>
<accession>A0ACB8E6H7</accession>
<comment type="caution">
    <text evidence="1">The sequence shown here is derived from an EMBL/GenBank/DDBJ whole genome shotgun (WGS) entry which is preliminary data.</text>
</comment>